<dbReference type="AlphaFoldDB" id="A0A4V1C505"/>
<evidence type="ECO:0000313" key="3">
    <source>
        <dbReference type="Proteomes" id="UP000294847"/>
    </source>
</evidence>
<proteinExistence type="predicted"/>
<name>A0A4V1C505_PYROR</name>
<organism evidence="2 3">
    <name type="scientific">Pyricularia oryzae</name>
    <name type="common">Rice blast fungus</name>
    <name type="synonym">Magnaporthe oryzae</name>
    <dbReference type="NCBI Taxonomy" id="318829"/>
    <lineage>
        <taxon>Eukaryota</taxon>
        <taxon>Fungi</taxon>
        <taxon>Dikarya</taxon>
        <taxon>Ascomycota</taxon>
        <taxon>Pezizomycotina</taxon>
        <taxon>Sordariomycetes</taxon>
        <taxon>Sordariomycetidae</taxon>
        <taxon>Magnaporthales</taxon>
        <taxon>Pyriculariaceae</taxon>
        <taxon>Pyricularia</taxon>
    </lineage>
</organism>
<feature type="region of interest" description="Disordered" evidence="1">
    <location>
        <begin position="1"/>
        <end position="27"/>
    </location>
</feature>
<evidence type="ECO:0000256" key="1">
    <source>
        <dbReference type="SAM" id="MobiDB-lite"/>
    </source>
</evidence>
<dbReference type="Proteomes" id="UP000294847">
    <property type="component" value="Chromosome 1"/>
</dbReference>
<feature type="compositionally biased region" description="Polar residues" evidence="1">
    <location>
        <begin position="1"/>
        <end position="14"/>
    </location>
</feature>
<accession>A0A4V1C505</accession>
<sequence length="172" mass="19443">MFPSEQSRQSNLQGYFTGPGNVAQDHEGANRSSRLYGSGLVHSSWRGASDSICHNDILKLAIWSRQRIYAYLLQMRGRPQRNQVLLICPNSPMDSSISLIEIPSLKEPLATVFSHRCRNEGLKSLVYHFHFPHFPATFILVILNSTKSIDPNVLQAKLARYFDQIPESLGQC</sequence>
<protein>
    <submittedName>
        <fullName evidence="2">Uncharacterized protein</fullName>
    </submittedName>
</protein>
<evidence type="ECO:0000313" key="2">
    <source>
        <dbReference type="EMBL" id="QBZ54705.1"/>
    </source>
</evidence>
<reference evidence="2 3" key="1">
    <citation type="journal article" date="2019" name="Mol. Biol. Evol.">
        <title>Blast fungal genomes show frequent chromosomal changes, gene gains and losses, and effector gene turnover.</title>
        <authorList>
            <person name="Gomez Luciano L.B."/>
            <person name="Jason Tsai I."/>
            <person name="Chuma I."/>
            <person name="Tosa Y."/>
            <person name="Chen Y.H."/>
            <person name="Li J.Y."/>
            <person name="Li M.Y."/>
            <person name="Jade Lu M.Y."/>
            <person name="Nakayashiki H."/>
            <person name="Li W.H."/>
        </authorList>
    </citation>
    <scope>NUCLEOTIDE SEQUENCE [LARGE SCALE GENOMIC DNA]</scope>
    <source>
        <strain evidence="2">MZ5-1-6</strain>
    </source>
</reference>
<gene>
    <name evidence="2" type="ORF">PoMZ_10414</name>
</gene>
<dbReference type="EMBL" id="CP034204">
    <property type="protein sequence ID" value="QBZ54705.1"/>
    <property type="molecule type" value="Genomic_DNA"/>
</dbReference>